<sequence>MQQQTILRRECGCRLMRFNGEDEIERGSFNLIERKLKNVNSTFDSSVVSEREDGARFLLLISAALRQIAEAITLRLPSVLGIHRRKTAVRLLLEKQPQRFV</sequence>
<evidence type="ECO:0000313" key="1">
    <source>
        <dbReference type="EMBL" id="GIY63177.1"/>
    </source>
</evidence>
<accession>A0AAV4UZB3</accession>
<name>A0AAV4UZB3_9ARAC</name>
<evidence type="ECO:0000313" key="2">
    <source>
        <dbReference type="Proteomes" id="UP001054837"/>
    </source>
</evidence>
<dbReference type="EMBL" id="BPLQ01012162">
    <property type="protein sequence ID" value="GIY63177.1"/>
    <property type="molecule type" value="Genomic_DNA"/>
</dbReference>
<dbReference type="AlphaFoldDB" id="A0AAV4UZB3"/>
<reference evidence="1 2" key="1">
    <citation type="submission" date="2021-06" db="EMBL/GenBank/DDBJ databases">
        <title>Caerostris darwini draft genome.</title>
        <authorList>
            <person name="Kono N."/>
            <person name="Arakawa K."/>
        </authorList>
    </citation>
    <scope>NUCLEOTIDE SEQUENCE [LARGE SCALE GENOMIC DNA]</scope>
</reference>
<dbReference type="Proteomes" id="UP001054837">
    <property type="component" value="Unassembled WGS sequence"/>
</dbReference>
<comment type="caution">
    <text evidence="1">The sequence shown here is derived from an EMBL/GenBank/DDBJ whole genome shotgun (WGS) entry which is preliminary data.</text>
</comment>
<gene>
    <name evidence="1" type="ORF">CDAR_492741</name>
</gene>
<protein>
    <submittedName>
        <fullName evidence="1">Uncharacterized protein</fullName>
    </submittedName>
</protein>
<organism evidence="1 2">
    <name type="scientific">Caerostris darwini</name>
    <dbReference type="NCBI Taxonomy" id="1538125"/>
    <lineage>
        <taxon>Eukaryota</taxon>
        <taxon>Metazoa</taxon>
        <taxon>Ecdysozoa</taxon>
        <taxon>Arthropoda</taxon>
        <taxon>Chelicerata</taxon>
        <taxon>Arachnida</taxon>
        <taxon>Araneae</taxon>
        <taxon>Araneomorphae</taxon>
        <taxon>Entelegynae</taxon>
        <taxon>Araneoidea</taxon>
        <taxon>Araneidae</taxon>
        <taxon>Caerostris</taxon>
    </lineage>
</organism>
<keyword evidence="2" id="KW-1185">Reference proteome</keyword>
<proteinExistence type="predicted"/>